<dbReference type="PRINTS" id="PR01100">
    <property type="entry name" value="SHIKIMTKNASE"/>
</dbReference>
<comment type="subcellular location">
    <subcellularLocation>
        <location evidence="7">Cytoplasm</location>
    </subcellularLocation>
</comment>
<evidence type="ECO:0000256" key="7">
    <source>
        <dbReference type="HAMAP-Rule" id="MF_00109"/>
    </source>
</evidence>
<dbReference type="HAMAP" id="MF_00109">
    <property type="entry name" value="Shikimate_kinase"/>
    <property type="match status" value="1"/>
</dbReference>
<feature type="binding site" evidence="7">
    <location>
        <position position="25"/>
    </location>
    <ligand>
        <name>Mg(2+)</name>
        <dbReference type="ChEBI" id="CHEBI:18420"/>
    </ligand>
</feature>
<gene>
    <name evidence="7" type="primary">aroK</name>
    <name evidence="8" type="ORF">G5B40_18390</name>
</gene>
<comment type="pathway">
    <text evidence="7">Metabolic intermediate biosynthesis; chorismate biosynthesis; chorismate from D-erythrose 4-phosphate and phosphoenolpyruvate: step 5/7.</text>
</comment>
<keyword evidence="1 7" id="KW-0028">Amino-acid biosynthesis</keyword>
<keyword evidence="7" id="KW-0963">Cytoplasm</keyword>
<feature type="binding site" evidence="7">
    <location>
        <position position="43"/>
    </location>
    <ligand>
        <name>substrate</name>
    </ligand>
</feature>
<keyword evidence="9" id="KW-1185">Reference proteome</keyword>
<dbReference type="GO" id="GO:0008652">
    <property type="term" value="P:amino acid biosynthetic process"/>
    <property type="evidence" value="ECO:0007669"/>
    <property type="project" value="UniProtKB-KW"/>
</dbReference>
<comment type="subunit">
    <text evidence="7">Monomer.</text>
</comment>
<dbReference type="GO" id="GO:0005524">
    <property type="term" value="F:ATP binding"/>
    <property type="evidence" value="ECO:0007669"/>
    <property type="project" value="UniProtKB-UniRule"/>
</dbReference>
<dbReference type="UniPathway" id="UPA00053">
    <property type="reaction ID" value="UER00088"/>
</dbReference>
<dbReference type="NCBIfam" id="NF010552">
    <property type="entry name" value="PRK13946.1"/>
    <property type="match status" value="1"/>
</dbReference>
<comment type="similarity">
    <text evidence="7">Belongs to the shikimate kinase family.</text>
</comment>
<dbReference type="GO" id="GO:0005829">
    <property type="term" value="C:cytosol"/>
    <property type="evidence" value="ECO:0007669"/>
    <property type="project" value="TreeGrafter"/>
</dbReference>
<keyword evidence="6 7" id="KW-0057">Aromatic amino acid biosynthesis</keyword>
<feature type="binding site" evidence="7">
    <location>
        <position position="146"/>
    </location>
    <ligand>
        <name>substrate</name>
    </ligand>
</feature>
<evidence type="ECO:0000256" key="5">
    <source>
        <dbReference type="ARBA" id="ARBA00022840"/>
    </source>
</evidence>
<comment type="caution">
    <text evidence="7">Lacks conserved residue(s) required for the propagation of feature annotation.</text>
</comment>
<dbReference type="AlphaFoldDB" id="A0A7M3T5F6"/>
<feature type="binding site" evidence="7">
    <location>
        <begin position="21"/>
        <end position="26"/>
    </location>
    <ligand>
        <name>ATP</name>
        <dbReference type="ChEBI" id="CHEBI:30616"/>
    </ligand>
</feature>
<evidence type="ECO:0000256" key="1">
    <source>
        <dbReference type="ARBA" id="ARBA00022605"/>
    </source>
</evidence>
<dbReference type="EC" id="2.7.1.71" evidence="7"/>
<keyword evidence="3 7" id="KW-0547">Nucleotide-binding</keyword>
<reference evidence="8 9" key="1">
    <citation type="submission" date="2020-02" db="EMBL/GenBank/DDBJ databases">
        <title>complete genome sequence of Rhodobacteraceae bacterium.</title>
        <authorList>
            <person name="Park J."/>
            <person name="Kim Y.-S."/>
            <person name="Kim K.-H."/>
        </authorList>
    </citation>
    <scope>NUCLEOTIDE SEQUENCE [LARGE SCALE GENOMIC DNA]</scope>
    <source>
        <strain evidence="8 9">RR4-56</strain>
    </source>
</reference>
<dbReference type="RefSeq" id="WP_165101777.1">
    <property type="nucleotide sequence ID" value="NZ_CP049056.1"/>
</dbReference>
<keyword evidence="2 7" id="KW-0808">Transferase</keyword>
<evidence type="ECO:0000256" key="2">
    <source>
        <dbReference type="ARBA" id="ARBA00022679"/>
    </source>
</evidence>
<dbReference type="SUPFAM" id="SSF52540">
    <property type="entry name" value="P-loop containing nucleoside triphosphate hydrolases"/>
    <property type="match status" value="1"/>
</dbReference>
<proteinExistence type="inferred from homology"/>
<keyword evidence="7" id="KW-0479">Metal-binding</keyword>
<feature type="binding site" evidence="7">
    <location>
        <position position="67"/>
    </location>
    <ligand>
        <name>substrate</name>
    </ligand>
</feature>
<evidence type="ECO:0000256" key="6">
    <source>
        <dbReference type="ARBA" id="ARBA00023141"/>
    </source>
</evidence>
<comment type="catalytic activity">
    <reaction evidence="7">
        <text>shikimate + ATP = 3-phosphoshikimate + ADP + H(+)</text>
        <dbReference type="Rhea" id="RHEA:13121"/>
        <dbReference type="ChEBI" id="CHEBI:15378"/>
        <dbReference type="ChEBI" id="CHEBI:30616"/>
        <dbReference type="ChEBI" id="CHEBI:36208"/>
        <dbReference type="ChEBI" id="CHEBI:145989"/>
        <dbReference type="ChEBI" id="CHEBI:456216"/>
        <dbReference type="EC" id="2.7.1.71"/>
    </reaction>
</comment>
<dbReference type="Gene3D" id="3.40.50.300">
    <property type="entry name" value="P-loop containing nucleotide triphosphate hydrolases"/>
    <property type="match status" value="1"/>
</dbReference>
<keyword evidence="4 7" id="KW-0418">Kinase</keyword>
<dbReference type="InterPro" id="IPR000623">
    <property type="entry name" value="Shikimate_kinase/TSH1"/>
</dbReference>
<dbReference type="PANTHER" id="PTHR21087:SF16">
    <property type="entry name" value="SHIKIMATE KINASE 1, CHLOROPLASTIC"/>
    <property type="match status" value="1"/>
</dbReference>
<protein>
    <recommendedName>
        <fullName evidence="7">Shikimate kinase</fullName>
        <shortName evidence="7">SK</shortName>
        <ecNumber evidence="7">2.7.1.71</ecNumber>
    </recommendedName>
</protein>
<keyword evidence="7" id="KW-0460">Magnesium</keyword>
<evidence type="ECO:0000313" key="9">
    <source>
        <dbReference type="Proteomes" id="UP000503336"/>
    </source>
</evidence>
<dbReference type="GO" id="GO:0004765">
    <property type="term" value="F:shikimate kinase activity"/>
    <property type="evidence" value="ECO:0007669"/>
    <property type="project" value="UniProtKB-UniRule"/>
</dbReference>
<dbReference type="GO" id="GO:0009073">
    <property type="term" value="P:aromatic amino acid family biosynthetic process"/>
    <property type="evidence" value="ECO:0007669"/>
    <property type="project" value="UniProtKB-KW"/>
</dbReference>
<dbReference type="KEGG" id="hdh:G5B40_18390"/>
<keyword evidence="5 7" id="KW-0067">ATP-binding</keyword>
<dbReference type="GO" id="GO:0000287">
    <property type="term" value="F:magnesium ion binding"/>
    <property type="evidence" value="ECO:0007669"/>
    <property type="project" value="UniProtKB-UniRule"/>
</dbReference>
<dbReference type="GO" id="GO:0009423">
    <property type="term" value="P:chorismate biosynthetic process"/>
    <property type="evidence" value="ECO:0007669"/>
    <property type="project" value="UniProtKB-UniRule"/>
</dbReference>
<evidence type="ECO:0000256" key="3">
    <source>
        <dbReference type="ARBA" id="ARBA00022741"/>
    </source>
</evidence>
<sequence length="194" mass="20718">MLDDATKLRLRRPVALIGLMGCGKTTVGARLADLVGAPFRDADAEIETAAGMTVPEIFARYGEAAFRDGERRVIARLLAAGPMVLATGGGAYMAPETRAAISAAGAAIWLHADLETLVQRTARRKHRPLLNAGEPRAILAELMAARYPLYAGAEIRVESTNAGRAEDVARDALDAILAYDATRPPALRLMETRP</sequence>
<accession>A0A7M3T5F6</accession>
<evidence type="ECO:0000313" key="8">
    <source>
        <dbReference type="EMBL" id="QIE57237.1"/>
    </source>
</evidence>
<dbReference type="CDD" id="cd00464">
    <property type="entry name" value="SK"/>
    <property type="match status" value="1"/>
</dbReference>
<dbReference type="InterPro" id="IPR027417">
    <property type="entry name" value="P-loop_NTPase"/>
</dbReference>
<evidence type="ECO:0000256" key="4">
    <source>
        <dbReference type="ARBA" id="ARBA00022777"/>
    </source>
</evidence>
<comment type="function">
    <text evidence="7">Catalyzes the specific phosphorylation of the 3-hydroxyl group of shikimic acid using ATP as a cosubstrate.</text>
</comment>
<dbReference type="InterPro" id="IPR031322">
    <property type="entry name" value="Shikimate/glucono_kinase"/>
</dbReference>
<dbReference type="EMBL" id="CP049056">
    <property type="protein sequence ID" value="QIE57237.1"/>
    <property type="molecule type" value="Genomic_DNA"/>
</dbReference>
<organism evidence="8 9">
    <name type="scientific">Pikeienuella piscinae</name>
    <dbReference type="NCBI Taxonomy" id="2748098"/>
    <lineage>
        <taxon>Bacteria</taxon>
        <taxon>Pseudomonadati</taxon>
        <taxon>Pseudomonadota</taxon>
        <taxon>Alphaproteobacteria</taxon>
        <taxon>Rhodobacterales</taxon>
        <taxon>Paracoccaceae</taxon>
        <taxon>Pikeienuella</taxon>
    </lineage>
</organism>
<feature type="binding site" evidence="7">
    <location>
        <position position="127"/>
    </location>
    <ligand>
        <name>ATP</name>
        <dbReference type="ChEBI" id="CHEBI:30616"/>
    </ligand>
</feature>
<dbReference type="Pfam" id="PF01202">
    <property type="entry name" value="SKI"/>
    <property type="match status" value="1"/>
</dbReference>
<dbReference type="Proteomes" id="UP000503336">
    <property type="component" value="Chromosome"/>
</dbReference>
<comment type="cofactor">
    <cofactor evidence="7">
        <name>Mg(2+)</name>
        <dbReference type="ChEBI" id="CHEBI:18420"/>
    </cofactor>
    <text evidence="7">Binds 1 Mg(2+) ion per subunit.</text>
</comment>
<dbReference type="PANTHER" id="PTHR21087">
    <property type="entry name" value="SHIKIMATE KINASE"/>
    <property type="match status" value="1"/>
</dbReference>
<name>A0A7M3T5F6_9RHOB</name>
<feature type="binding site" evidence="7">
    <location>
        <position position="89"/>
    </location>
    <ligand>
        <name>substrate</name>
    </ligand>
</feature>